<dbReference type="InterPro" id="IPR000026">
    <property type="entry name" value="N1-like"/>
</dbReference>
<dbReference type="InterPro" id="IPR029063">
    <property type="entry name" value="SAM-dependent_MTases_sf"/>
</dbReference>
<dbReference type="Pfam" id="PF00891">
    <property type="entry name" value="Methyltransf_2"/>
    <property type="match status" value="1"/>
</dbReference>
<dbReference type="AlphaFoldDB" id="A0A401L7Q4"/>
<comment type="caution">
    <text evidence="7">The sequence shown here is derived from an EMBL/GenBank/DDBJ whole genome shotgun (WGS) entry which is preliminary data.</text>
</comment>
<protein>
    <submittedName>
        <fullName evidence="7">Demethylsterigmatocystin 6-O-methyltransferase</fullName>
    </submittedName>
</protein>
<dbReference type="SUPFAM" id="SSF53933">
    <property type="entry name" value="Microbial ribonucleases"/>
    <property type="match status" value="1"/>
</dbReference>
<dbReference type="GO" id="GO:0008171">
    <property type="term" value="F:O-methyltransferase activity"/>
    <property type="evidence" value="ECO:0007669"/>
    <property type="project" value="InterPro"/>
</dbReference>
<evidence type="ECO:0000313" key="7">
    <source>
        <dbReference type="EMBL" id="GCB27500.1"/>
    </source>
</evidence>
<evidence type="ECO:0000256" key="1">
    <source>
        <dbReference type="ARBA" id="ARBA00022603"/>
    </source>
</evidence>
<keyword evidence="5" id="KW-0378">Hydrolase</keyword>
<sequence length="525" mass="58985">MDTIIAQIRTLALTADEPGRASIYNDLRSLLPDLLSPMDMIMDLFNSHLRVAIVMLGMNTGLFRKLALHDSVWTPSELAKDLRVDSKGTKITFTCNTERILRYLAANGMIEETTVGHFQAKRTTKMLADKRSEAFVLYAFETCGPASQAVPGFFADNNYADITDNKNTPFQKAFQTGVTCFEWLAKHPKLFDALQQVMTGLKSTDWFLNFDLFQQEAHRAASSQVHLGEDIFFVDVGGGHGHQCIQLRDKYPHLQGRLVLQDLPEAVNHLPPLDGVRVMAHDIFQPQTIKGARFYYLRRILHDYPDSQCIQILQHLATAMESGSRILVDEIVLPDVEAPWQATLADVSLMISLGGKERTRKQWMELANRVGLCIEEIHTYDVESSTSIIVLRRTILLSLPLLLTTTLAAPSTSLDTRSDSKCVYYCGSHCYWASDISKAQAKGYSLHEEGRTIDDYPHVYHDYEGFDFTVSGTYYEYPILDDYKVYDGGSPGADRIIFNGEDEFAGLITHTGAEEYDGFVACEAV</sequence>
<dbReference type="CDD" id="cd00606">
    <property type="entry name" value="fungal_RNase"/>
    <property type="match status" value="1"/>
</dbReference>
<dbReference type="GO" id="GO:0032259">
    <property type="term" value="P:methylation"/>
    <property type="evidence" value="ECO:0007669"/>
    <property type="project" value="UniProtKB-KW"/>
</dbReference>
<keyword evidence="3" id="KW-0949">S-adenosyl-L-methionine</keyword>
<keyword evidence="4" id="KW-0540">Nuclease</keyword>
<organism evidence="7 8">
    <name type="scientific">Aspergillus awamori</name>
    <name type="common">Black koji mold</name>
    <dbReference type="NCBI Taxonomy" id="105351"/>
    <lineage>
        <taxon>Eukaryota</taxon>
        <taxon>Fungi</taxon>
        <taxon>Dikarya</taxon>
        <taxon>Ascomycota</taxon>
        <taxon>Pezizomycotina</taxon>
        <taxon>Eurotiomycetes</taxon>
        <taxon>Eurotiomycetidae</taxon>
        <taxon>Eurotiales</taxon>
        <taxon>Aspergillaceae</taxon>
        <taxon>Aspergillus</taxon>
    </lineage>
</organism>
<dbReference type="SUPFAM" id="SSF46785">
    <property type="entry name" value="Winged helix' DNA-binding domain"/>
    <property type="match status" value="1"/>
</dbReference>
<evidence type="ECO:0000256" key="2">
    <source>
        <dbReference type="ARBA" id="ARBA00022679"/>
    </source>
</evidence>
<dbReference type="GO" id="GO:0004521">
    <property type="term" value="F:RNA endonuclease activity"/>
    <property type="evidence" value="ECO:0007669"/>
    <property type="project" value="InterPro"/>
</dbReference>
<accession>A0A401L7Q4</accession>
<evidence type="ECO:0000313" key="8">
    <source>
        <dbReference type="Proteomes" id="UP000286921"/>
    </source>
</evidence>
<evidence type="ECO:0000256" key="4">
    <source>
        <dbReference type="ARBA" id="ARBA00022722"/>
    </source>
</evidence>
<name>A0A401L7Q4_ASPAW</name>
<dbReference type="EMBL" id="BDHI01000029">
    <property type="protein sequence ID" value="GCB27500.1"/>
    <property type="molecule type" value="Genomic_DNA"/>
</dbReference>
<dbReference type="InterPro" id="IPR016191">
    <property type="entry name" value="Ribonuclease/ribotoxin"/>
</dbReference>
<keyword evidence="2 7" id="KW-0808">Transferase</keyword>
<dbReference type="GO" id="GO:0003723">
    <property type="term" value="F:RNA binding"/>
    <property type="evidence" value="ECO:0007669"/>
    <property type="project" value="InterPro"/>
</dbReference>
<dbReference type="PROSITE" id="PS51683">
    <property type="entry name" value="SAM_OMT_II"/>
    <property type="match status" value="1"/>
</dbReference>
<dbReference type="GO" id="GO:0016787">
    <property type="term" value="F:hydrolase activity"/>
    <property type="evidence" value="ECO:0007669"/>
    <property type="project" value="UniProtKB-KW"/>
</dbReference>
<evidence type="ECO:0000256" key="5">
    <source>
        <dbReference type="ARBA" id="ARBA00022801"/>
    </source>
</evidence>
<dbReference type="Gene3D" id="1.10.10.10">
    <property type="entry name" value="Winged helix-like DNA-binding domain superfamily/Winged helix DNA-binding domain"/>
    <property type="match status" value="1"/>
</dbReference>
<evidence type="ECO:0000259" key="6">
    <source>
        <dbReference type="Pfam" id="PF00891"/>
    </source>
</evidence>
<keyword evidence="1 7" id="KW-0489">Methyltransferase</keyword>
<dbReference type="Pfam" id="PF00545">
    <property type="entry name" value="Ribonuclease"/>
    <property type="match status" value="1"/>
</dbReference>
<gene>
    <name evidence="7" type="ORF">AAWM_10385</name>
</gene>
<dbReference type="SUPFAM" id="SSF53335">
    <property type="entry name" value="S-adenosyl-L-methionine-dependent methyltransferases"/>
    <property type="match status" value="1"/>
</dbReference>
<dbReference type="Gene3D" id="3.40.50.150">
    <property type="entry name" value="Vaccinia Virus protein VP39"/>
    <property type="match status" value="1"/>
</dbReference>
<keyword evidence="8" id="KW-1185">Reference proteome</keyword>
<dbReference type="PANTHER" id="PTHR43712">
    <property type="entry name" value="PUTATIVE (AFU_ORTHOLOGUE AFUA_4G14580)-RELATED"/>
    <property type="match status" value="1"/>
</dbReference>
<dbReference type="Proteomes" id="UP000286921">
    <property type="component" value="Unassembled WGS sequence"/>
</dbReference>
<dbReference type="GO" id="GO:0044550">
    <property type="term" value="P:secondary metabolite biosynthetic process"/>
    <property type="evidence" value="ECO:0007669"/>
    <property type="project" value="UniProtKB-ARBA"/>
</dbReference>
<dbReference type="InterPro" id="IPR036390">
    <property type="entry name" value="WH_DNA-bd_sf"/>
</dbReference>
<dbReference type="InterPro" id="IPR001077">
    <property type="entry name" value="COMT_C"/>
</dbReference>
<dbReference type="PANTHER" id="PTHR43712:SF4">
    <property type="entry name" value="O-METHYLTRANSFERASE DOMAIN-CONTAINING PROTEIN"/>
    <property type="match status" value="1"/>
</dbReference>
<dbReference type="InterPro" id="IPR016461">
    <property type="entry name" value="COMT-like"/>
</dbReference>
<dbReference type="Gene3D" id="3.10.450.30">
    <property type="entry name" value="Microbial ribonucleases"/>
    <property type="match status" value="1"/>
</dbReference>
<evidence type="ECO:0000256" key="3">
    <source>
        <dbReference type="ARBA" id="ARBA00022691"/>
    </source>
</evidence>
<reference evidence="7 8" key="1">
    <citation type="submission" date="2016-09" db="EMBL/GenBank/DDBJ databases">
        <title>Aspergillus awamori IFM 58123T.</title>
        <authorList>
            <person name="Kusuya Y."/>
            <person name="Shimizu M."/>
            <person name="Takahashi H."/>
            <person name="Yaguchi T."/>
        </authorList>
    </citation>
    <scope>NUCLEOTIDE SEQUENCE [LARGE SCALE GENOMIC DNA]</scope>
    <source>
        <strain evidence="7 8">IFM 58123</strain>
    </source>
</reference>
<feature type="domain" description="O-methyltransferase C-terminal" evidence="6">
    <location>
        <begin position="162"/>
        <end position="371"/>
    </location>
</feature>
<proteinExistence type="predicted"/>
<dbReference type="InterPro" id="IPR036388">
    <property type="entry name" value="WH-like_DNA-bd_sf"/>
</dbReference>